<comment type="caution">
    <text evidence="1">Lacks conserved residue(s) required for the propagation of feature annotation.</text>
</comment>
<evidence type="ECO:0000313" key="5">
    <source>
        <dbReference type="Proteomes" id="UP000650467"/>
    </source>
</evidence>
<dbReference type="PANTHER" id="PTHR45691">
    <property type="entry name" value="PROTEIN DIAPHANOUS"/>
    <property type="match status" value="1"/>
</dbReference>
<dbReference type="AlphaFoldDB" id="A0A835SFH4"/>
<feature type="region of interest" description="Disordered" evidence="2">
    <location>
        <begin position="459"/>
        <end position="480"/>
    </location>
</feature>
<keyword evidence="5" id="KW-1185">Reference proteome</keyword>
<dbReference type="GO" id="GO:0005884">
    <property type="term" value="C:actin filament"/>
    <property type="evidence" value="ECO:0007669"/>
    <property type="project" value="TreeGrafter"/>
</dbReference>
<feature type="disulfide bond" evidence="1">
    <location>
        <begin position="227"/>
        <end position="244"/>
    </location>
</feature>
<sequence length="752" mass="80483">MDRRSRLRDWKLRGQNCCLAIICIAAFVGRATSQSQVRCTPRYRGPTDPELAIGNVSSEARALGPYACDLWTLPPVSIEAHPSCALNNGSSSPGYLLFEFWRLDRQGEQPDSRPLQGVLLLLAKGTQPNVSIINNAFLLSPPRGSVAYSGTLQDSEADTYSRAYQRILVPRNAPTSRPGASAADTWFVTVANMQQPDPLFSYKVRVSCLAAAADAPCAAPTPSQPPCGGRGACIMPPGGFTRVCRCEEGWGDYDCQRPAPLLANGGTAGAVIQPDAWAFWQLRVPLPEGGAAALAALPRPPALLVELNHGGGGGGAPGTGLTGGGGGGDPVLVVTPKPASGQVPWFTDVYNSADLNSYFLLQNLHYRLLRDPQLFRASPFPLDNGTRRSADFYVAVYNNNQRFNSASRSPLSNPVANVTLRVRWLDLTLPAQNDTAAPRPPPLCPGDCYGRGTCYDPRDPANAGTLPPPQLPPLPPVSGSAARPSDFQCACRAGAAGTLCEGTADRLNLTRTSAYVGRDQLLPGQWKFVVVHLDNKTFDYRTQNINIRWYVADSSPANASGYINAFMTVNAAAFPRDSDFQASDPLRRGYQLYYSSLAQRANPPLPMMIRGSDLTPGASAIVVGVYNSEYHRQVPYTSSLQIDAVSAPPPPRPPRPPMPARAIPPQPPGFDWVWWTAPPPGGEEEQLGGGAARRPPPSRARRLPPGLQRHQGGAGVRSPPAGMRVTTAGGAGDARQAAGAPPPSRRRREMNE</sequence>
<feature type="compositionally biased region" description="Pro residues" evidence="2">
    <location>
        <begin position="647"/>
        <end position="668"/>
    </location>
</feature>
<dbReference type="PROSITE" id="PS01186">
    <property type="entry name" value="EGF_2"/>
    <property type="match status" value="1"/>
</dbReference>
<evidence type="ECO:0000259" key="3">
    <source>
        <dbReference type="PROSITE" id="PS50026"/>
    </source>
</evidence>
<dbReference type="GO" id="GO:0030041">
    <property type="term" value="P:actin filament polymerization"/>
    <property type="evidence" value="ECO:0007669"/>
    <property type="project" value="TreeGrafter"/>
</dbReference>
<feature type="disulfide bond" evidence="1">
    <location>
        <begin position="246"/>
        <end position="255"/>
    </location>
</feature>
<feature type="domain" description="EGF-like" evidence="3">
    <location>
        <begin position="213"/>
        <end position="256"/>
    </location>
</feature>
<dbReference type="PROSITE" id="PS50026">
    <property type="entry name" value="EGF_3"/>
    <property type="match status" value="1"/>
</dbReference>
<feature type="region of interest" description="Disordered" evidence="2">
    <location>
        <begin position="643"/>
        <end position="752"/>
    </location>
</feature>
<dbReference type="SMART" id="SM00181">
    <property type="entry name" value="EGF"/>
    <property type="match status" value="2"/>
</dbReference>
<accession>A0A835SFH4</accession>
<evidence type="ECO:0000256" key="1">
    <source>
        <dbReference type="PROSITE-ProRule" id="PRU00076"/>
    </source>
</evidence>
<feature type="compositionally biased region" description="Pro residues" evidence="2">
    <location>
        <begin position="466"/>
        <end position="476"/>
    </location>
</feature>
<comment type="caution">
    <text evidence="4">The sequence shown here is derived from an EMBL/GenBank/DDBJ whole genome shotgun (WGS) entry which is preliminary data.</text>
</comment>
<keyword evidence="1" id="KW-1015">Disulfide bond</keyword>
<gene>
    <name evidence="4" type="ORF">HXX76_014987</name>
</gene>
<dbReference type="OrthoDB" id="541985at2759"/>
<dbReference type="InterPro" id="IPR000742">
    <property type="entry name" value="EGF"/>
</dbReference>
<name>A0A835SFH4_CHLIN</name>
<dbReference type="EMBL" id="JAEHOC010000073">
    <property type="protein sequence ID" value="KAG2423827.1"/>
    <property type="molecule type" value="Genomic_DNA"/>
</dbReference>
<protein>
    <recommendedName>
        <fullName evidence="3">EGF-like domain-containing protein</fullName>
    </recommendedName>
</protein>
<keyword evidence="1" id="KW-0245">EGF-like domain</keyword>
<reference evidence="4" key="1">
    <citation type="journal article" date="2020" name="bioRxiv">
        <title>Comparative genomics of Chlamydomonas.</title>
        <authorList>
            <person name="Craig R.J."/>
            <person name="Hasan A.R."/>
            <person name="Ness R.W."/>
            <person name="Keightley P.D."/>
        </authorList>
    </citation>
    <scope>NUCLEOTIDE SEQUENCE</scope>
    <source>
        <strain evidence="4">SAG 7.73</strain>
    </source>
</reference>
<organism evidence="4 5">
    <name type="scientific">Chlamydomonas incerta</name>
    <dbReference type="NCBI Taxonomy" id="51695"/>
    <lineage>
        <taxon>Eukaryota</taxon>
        <taxon>Viridiplantae</taxon>
        <taxon>Chlorophyta</taxon>
        <taxon>core chlorophytes</taxon>
        <taxon>Chlorophyceae</taxon>
        <taxon>CS clade</taxon>
        <taxon>Chlamydomonadales</taxon>
        <taxon>Chlamydomonadaceae</taxon>
        <taxon>Chlamydomonas</taxon>
    </lineage>
</organism>
<evidence type="ECO:0000313" key="4">
    <source>
        <dbReference type="EMBL" id="KAG2423827.1"/>
    </source>
</evidence>
<dbReference type="Proteomes" id="UP000650467">
    <property type="component" value="Unassembled WGS sequence"/>
</dbReference>
<evidence type="ECO:0000256" key="2">
    <source>
        <dbReference type="SAM" id="MobiDB-lite"/>
    </source>
</evidence>
<proteinExistence type="predicted"/>
<dbReference type="PANTHER" id="PTHR45691:SF6">
    <property type="entry name" value="PROTEIN DIAPHANOUS"/>
    <property type="match status" value="1"/>
</dbReference>
<dbReference type="InterPro" id="IPR051412">
    <property type="entry name" value="Formin_Homology_Diaphanous_sf"/>
</dbReference>